<reference evidence="2 5" key="2">
    <citation type="submission" date="2018-07" db="EMBL/GenBank/DDBJ databases">
        <title>Genome sequences of Haloplanus sp. CBA1113.</title>
        <authorList>
            <person name="Kim Y.B."/>
            <person name="Roh S.W."/>
        </authorList>
    </citation>
    <scope>NUCLEOTIDE SEQUENCE [LARGE SCALE GENOMIC DNA]</scope>
    <source>
        <strain evidence="2 5">CBA1113</strain>
    </source>
</reference>
<dbReference type="AlphaFoldDB" id="A0A345EGN7"/>
<gene>
    <name evidence="3" type="ORF">DU484_16700</name>
    <name evidence="2" type="ORF">DU500_16755</name>
</gene>
<evidence type="ECO:0000313" key="5">
    <source>
        <dbReference type="Proteomes" id="UP000253273"/>
    </source>
</evidence>
<evidence type="ECO:0000259" key="1">
    <source>
        <dbReference type="Pfam" id="PF02589"/>
    </source>
</evidence>
<name>A0A345EGN7_9EURY</name>
<dbReference type="EMBL" id="CP031148">
    <property type="protein sequence ID" value="AXG11359.1"/>
    <property type="molecule type" value="Genomic_DNA"/>
</dbReference>
<dbReference type="KEGG" id="haq:DU484_16700"/>
<dbReference type="RefSeq" id="WP_114587067.1">
    <property type="nucleotide sequence ID" value="NZ_CP031148.1"/>
</dbReference>
<dbReference type="EMBL" id="CP031150">
    <property type="protein sequence ID" value="AXG07946.1"/>
    <property type="molecule type" value="Genomic_DNA"/>
</dbReference>
<dbReference type="Proteomes" id="UP000252985">
    <property type="component" value="Chromosome"/>
</dbReference>
<protein>
    <recommendedName>
        <fullName evidence="1">LUD domain-containing protein</fullName>
    </recommendedName>
</protein>
<keyword evidence="5" id="KW-1185">Reference proteome</keyword>
<dbReference type="InterPro" id="IPR037171">
    <property type="entry name" value="NagB/RpiA_transferase-like"/>
</dbReference>
<evidence type="ECO:0000313" key="4">
    <source>
        <dbReference type="Proteomes" id="UP000252985"/>
    </source>
</evidence>
<dbReference type="KEGG" id="haj:DU500_16755"/>
<dbReference type="InterPro" id="IPR024185">
    <property type="entry name" value="FTHF_cligase-like_sf"/>
</dbReference>
<dbReference type="Pfam" id="PF02589">
    <property type="entry name" value="LUD_dom"/>
    <property type="match status" value="1"/>
</dbReference>
<feature type="domain" description="LUD" evidence="1">
    <location>
        <begin position="66"/>
        <end position="167"/>
    </location>
</feature>
<accession>A0A345EGN7</accession>
<proteinExistence type="predicted"/>
<sequence length="170" mass="17696">MATTTTNPTLSTFEESLADLGVDCTRTTAADFATTLADIVRDPAVGVPLPFDVEYPDSVTVDPTPAELERAETGITPASYGVANYGSVFLPATDDGAELVSLYPKLHVPVVRADDVLPALPEALDRFGDAAREEDLSAIVATGPSATADMGKLVLGAHGPEAVHVVMLDE</sequence>
<organism evidence="3 4">
    <name type="scientific">Haloplanus rubicundus</name>
    <dbReference type="NCBI Taxonomy" id="1547898"/>
    <lineage>
        <taxon>Archaea</taxon>
        <taxon>Methanobacteriati</taxon>
        <taxon>Methanobacteriota</taxon>
        <taxon>Stenosarchaea group</taxon>
        <taxon>Halobacteria</taxon>
        <taxon>Halobacteriales</taxon>
        <taxon>Haloferacaceae</taxon>
        <taxon>Haloplanus</taxon>
    </lineage>
</organism>
<reference evidence="3 4" key="1">
    <citation type="submission" date="2018-07" db="EMBL/GenBank/DDBJ databases">
        <title>Genome sequences of Haloplanus sp. CBA1112.</title>
        <authorList>
            <person name="Kim Y.B."/>
            <person name="Roh S.W."/>
        </authorList>
    </citation>
    <scope>NUCLEOTIDE SEQUENCE [LARGE SCALE GENOMIC DNA]</scope>
    <source>
        <strain evidence="3 4">CBA1112</strain>
    </source>
</reference>
<accession>A0A345E6X4</accession>
<evidence type="ECO:0000313" key="2">
    <source>
        <dbReference type="EMBL" id="AXG07946.1"/>
    </source>
</evidence>
<evidence type="ECO:0000313" key="3">
    <source>
        <dbReference type="EMBL" id="AXG11359.1"/>
    </source>
</evidence>
<dbReference type="PANTHER" id="PTHR43682:SF1">
    <property type="entry name" value="LACTATE UTILIZATION PROTEIN C"/>
    <property type="match status" value="1"/>
</dbReference>
<dbReference type="InterPro" id="IPR003741">
    <property type="entry name" value="LUD_dom"/>
</dbReference>
<dbReference type="Gene3D" id="3.40.50.10420">
    <property type="entry name" value="NagB/RpiA/CoA transferase-like"/>
    <property type="match status" value="1"/>
</dbReference>
<dbReference type="PANTHER" id="PTHR43682">
    <property type="entry name" value="LACTATE UTILIZATION PROTEIN C"/>
    <property type="match status" value="1"/>
</dbReference>
<dbReference type="GeneID" id="37288652"/>
<dbReference type="Proteomes" id="UP000253273">
    <property type="component" value="Chromosome"/>
</dbReference>
<dbReference type="SUPFAM" id="SSF100950">
    <property type="entry name" value="NagB/RpiA/CoA transferase-like"/>
    <property type="match status" value="1"/>
</dbReference>
<dbReference type="OrthoDB" id="199019at2157"/>